<proteinExistence type="predicted"/>
<dbReference type="EMBL" id="FMTT01000035">
    <property type="protein sequence ID" value="SCW72630.1"/>
    <property type="molecule type" value="Genomic_DNA"/>
</dbReference>
<evidence type="ECO:0000313" key="2">
    <source>
        <dbReference type="EMBL" id="SCW72630.1"/>
    </source>
</evidence>
<keyword evidence="3" id="KW-1185">Reference proteome</keyword>
<evidence type="ECO:0000313" key="3">
    <source>
        <dbReference type="Proteomes" id="UP000198601"/>
    </source>
</evidence>
<protein>
    <submittedName>
        <fullName evidence="2">Uncharacterized protein</fullName>
    </submittedName>
</protein>
<dbReference type="Proteomes" id="UP000198601">
    <property type="component" value="Unassembled WGS sequence"/>
</dbReference>
<organism evidence="2 3">
    <name type="scientific">Paenibacillus tianmuensis</name>
    <dbReference type="NCBI Taxonomy" id="624147"/>
    <lineage>
        <taxon>Bacteria</taxon>
        <taxon>Bacillati</taxon>
        <taxon>Bacillota</taxon>
        <taxon>Bacilli</taxon>
        <taxon>Bacillales</taxon>
        <taxon>Paenibacillaceae</taxon>
        <taxon>Paenibacillus</taxon>
    </lineage>
</organism>
<feature type="region of interest" description="Disordered" evidence="1">
    <location>
        <begin position="1"/>
        <end position="53"/>
    </location>
</feature>
<dbReference type="AlphaFoldDB" id="A0A1G4STY8"/>
<name>A0A1G4STY8_9BACL</name>
<reference evidence="3" key="1">
    <citation type="submission" date="2016-10" db="EMBL/GenBank/DDBJ databases">
        <authorList>
            <person name="Varghese N."/>
            <person name="Submissions S."/>
        </authorList>
    </citation>
    <scope>NUCLEOTIDE SEQUENCE [LARGE SCALE GENOMIC DNA]</scope>
    <source>
        <strain evidence="3">CGMCC 1.8946</strain>
    </source>
</reference>
<dbReference type="STRING" id="624147.SAMN04487970_103521"/>
<accession>A0A1G4STY8</accession>
<evidence type="ECO:0000256" key="1">
    <source>
        <dbReference type="SAM" id="MobiDB-lite"/>
    </source>
</evidence>
<dbReference type="RefSeq" id="WP_090674647.1">
    <property type="nucleotide sequence ID" value="NZ_FMTT01000035.1"/>
</dbReference>
<gene>
    <name evidence="2" type="ORF">SAMN04487970_103521</name>
</gene>
<sequence length="87" mass="10064">MAKRMASKRAGRSKPRRVRKGKRSLRPIRNRRTARRRAPKTGRRRRAVKPRPRIFRRVYNKAFNKAYKEGFASGFAKGLQDGGAPEG</sequence>